<feature type="compositionally biased region" description="Basic and acidic residues" evidence="1">
    <location>
        <begin position="1125"/>
        <end position="1139"/>
    </location>
</feature>
<feature type="region of interest" description="Disordered" evidence="1">
    <location>
        <begin position="1124"/>
        <end position="1151"/>
    </location>
</feature>
<reference evidence="2" key="1">
    <citation type="submission" date="2024-01" db="EMBL/GenBank/DDBJ databases">
        <authorList>
            <person name="Webb A."/>
        </authorList>
    </citation>
    <scope>NUCLEOTIDE SEQUENCE</scope>
    <source>
        <strain evidence="2">Pm1</strain>
    </source>
</reference>
<gene>
    <name evidence="2" type="ORF">PM001_LOCUS30044</name>
</gene>
<sequence length="1151" mass="127733">MATETSEDASLKKRLPWLKRLREELEDDDSSDSSLQMADLMAKCVVRPTKKAQTPRKKSKAVQGTEGKSSRRVKPQRRESDQGDSQGAGLAGGGTAKHKKKRLLKENDKSSGSMRHYHQIKAVKEELSIVKMKKVPLEVVKALVLNEHHTQKRHGHQAHAGENDSKIASKKPRPKRLSEARIKKERIRGSEFRLERDQVKVSAGTACRRQLVSQPTVDRTLSKDEHAAKCKVSKAVEVKMATKVCEHAKSPVAVTSEIPVPMTNNIFDLEKRDGEESVAVEPSFPVQPTSTLANCGDEEKNVLVTTEPKKAMADDRHTSAVMEQQVADCVLVANHGGSRSVSCEPEKANGSVKARIVATDGADTIVMLNDSKEADGSQTCVTVESIPHDISGPLCHDSLKVSPSMVTPSALESMVKDVTDRKMPETPVAPPKAECPTRSLDSSAKNGHEKSNRKLALQTMLAPCKATNEVKTSATSLSGSFVIPKRCVVDGGTADETVVASVRRVQSNKASADTRSVVSSKLIAVSRLPSLDGSEKSLMVELSRPLTRRSKNPVPIVSASSCTQDRAFLRLSRNRNSIYMAAIELAAGTSDLLSTKRIQTLKMGYEVYSVDGKALPDLISRYSCATSGEMAISRERYTASFFGVSLSPPKAAGNASVVVDGHGNDNLDARTTRCYEELRFTRPDDREFFQQNMYGTAFVPQHLRGQITLIVRNARFERKSTGIRFNQDRDRENFAVSMSKRYALGKSVPRCEITRESWQRLMKGQLNPVYLHYYNREDGERALHTYRDDLGHALELKSSLKAGAVLQLSSCQAAKPNFRSNPGRSLSSERTIPESSPLSSQNCGTITPIWQREYRRKSKGDDGLSKYGRNAPRAIGPRCEKERQHDGIDGGRNRLQTTIRCRSRSRSKSKSSYRQGDAGALEKKVEGENSGGSDVPHSVDDARERIGSGNVNIMHAIHNDVGTPALKRARISHFSPRQSSSYGFDGRECEKKRDLGRTDEENRGKAGHYPTTASGGDDGRYRQYRAHSPLRRKQPDLSIAETSERRNPHANYSRNHSRITSNEHQFHQQRTDPAMNMRRSRSRSRSRSRNSCAQRARGYSVHNDRFAERRENRSCERAGAFGNDTYERRMSFDRGHSGFDGRSGGVRSRPR</sequence>
<protein>
    <submittedName>
        <fullName evidence="2">Uncharacterized protein</fullName>
    </submittedName>
</protein>
<name>A0AAV1VH79_9STRA</name>
<feature type="compositionally biased region" description="Basic and acidic residues" evidence="1">
    <location>
        <begin position="878"/>
        <end position="892"/>
    </location>
</feature>
<evidence type="ECO:0000256" key="1">
    <source>
        <dbReference type="SAM" id="MobiDB-lite"/>
    </source>
</evidence>
<feature type="region of interest" description="Disordered" evidence="1">
    <location>
        <begin position="150"/>
        <end position="180"/>
    </location>
</feature>
<dbReference type="Proteomes" id="UP001162060">
    <property type="component" value="Unassembled WGS sequence"/>
</dbReference>
<dbReference type="AlphaFoldDB" id="A0AAV1VH79"/>
<feature type="compositionally biased region" description="Polar residues" evidence="1">
    <location>
        <begin position="1050"/>
        <end position="1063"/>
    </location>
</feature>
<comment type="caution">
    <text evidence="2">The sequence shown here is derived from an EMBL/GenBank/DDBJ whole genome shotgun (WGS) entry which is preliminary data.</text>
</comment>
<feature type="compositionally biased region" description="Basic residues" evidence="1">
    <location>
        <begin position="48"/>
        <end position="60"/>
    </location>
</feature>
<feature type="region of interest" description="Disordered" evidence="1">
    <location>
        <begin position="973"/>
        <end position="1098"/>
    </location>
</feature>
<accession>A0AAV1VH79</accession>
<proteinExistence type="predicted"/>
<feature type="compositionally biased region" description="Basic residues" evidence="1">
    <location>
        <begin position="1078"/>
        <end position="1088"/>
    </location>
</feature>
<feature type="region of interest" description="Disordered" evidence="1">
    <location>
        <begin position="816"/>
        <end position="942"/>
    </location>
</feature>
<feature type="compositionally biased region" description="Basic residues" evidence="1">
    <location>
        <begin position="1022"/>
        <end position="1032"/>
    </location>
</feature>
<evidence type="ECO:0000313" key="2">
    <source>
        <dbReference type="EMBL" id="CAK7944894.1"/>
    </source>
</evidence>
<feature type="compositionally biased region" description="Basic residues" evidence="1">
    <location>
        <begin position="901"/>
        <end position="911"/>
    </location>
</feature>
<feature type="region of interest" description="Disordered" evidence="1">
    <location>
        <begin position="46"/>
        <end position="117"/>
    </location>
</feature>
<evidence type="ECO:0000313" key="3">
    <source>
        <dbReference type="Proteomes" id="UP001162060"/>
    </source>
</evidence>
<feature type="compositionally biased region" description="Polar residues" evidence="1">
    <location>
        <begin position="816"/>
        <end position="845"/>
    </location>
</feature>
<feature type="compositionally biased region" description="Basic and acidic residues" evidence="1">
    <location>
        <begin position="985"/>
        <end position="1004"/>
    </location>
</feature>
<organism evidence="2 3">
    <name type="scientific">Peronospora matthiolae</name>
    <dbReference type="NCBI Taxonomy" id="2874970"/>
    <lineage>
        <taxon>Eukaryota</taxon>
        <taxon>Sar</taxon>
        <taxon>Stramenopiles</taxon>
        <taxon>Oomycota</taxon>
        <taxon>Peronosporomycetes</taxon>
        <taxon>Peronosporales</taxon>
        <taxon>Peronosporaceae</taxon>
        <taxon>Peronospora</taxon>
    </lineage>
</organism>
<feature type="region of interest" description="Disordered" evidence="1">
    <location>
        <begin position="422"/>
        <end position="452"/>
    </location>
</feature>
<dbReference type="EMBL" id="CAKLBY020000311">
    <property type="protein sequence ID" value="CAK7944894.1"/>
    <property type="molecule type" value="Genomic_DNA"/>
</dbReference>